<proteinExistence type="predicted"/>
<sequence>MAYYEEDTADYGLSSDEDERIPQEAKIATTEEAKISATEESKITATDEAKIAARPKLTAKKPRAVKSRLGNSQTTATITKFTGCSPWSPFSLALPSAPGDLVITSPMTPETPISTLGSHTAMGFNFVPSDTQIGPVNAQSPCSSSSPSALACDAIASAVISAPPIFTPGLHTAMGFNFIASATHIGPGNSQSQHSGYLPQGFSLSLPSAPGGPVTTSPIMHETPIPTPGSENAMDFNYIPSATQMGTGSTQTEDGAYLPGGQEVNNYSDISRLCQQDPTANTFCGDKDPEDMMSEDDSEFQQAVHAKQETGGEKMSNAPDTSQDLPQGFAVATRPIDAAVVDAVKQPILADDQVAALLSAIQQVVPSLPVVNDELMPDVTALYAALNPEASVIAARPKLSAKKPTAVKSRLDNFQTKGSVEFTPVTTTTTMTNNQNGTTKDLVTALQINERVVTMNYTDAGDLGQNDTIMVTTTDTDAGDLGQNDTLMDTIMCDTTSTRVTAENRIAIISNDHRIDELAALFLRTSLSNRTPVQPVTANCAMKECKPSTFIAESVDIATTLNTEVADGTMTAFQNLTAIIVDYNLKQPTQNEGIADPPKAVVQSMAESITAPMTATITEKTSVLLAAPTAAVIQPTTESITVDIGHGKHIVQQDAITQVPSVSESPQQPTAQRCVLELQHDPETLNQNKDPDSETFYGKSDIVSEQIYTPDESITILETLFNERHRDTVTHPLPIAENNKTEIATDSIQIITPVLTEEHEEQHYGKSVIACEQIHRPEESIAILETILNDGHGDTLTHALPIAADNKTQIVTDTNRILTPVITAEHEEQHNVQHVTGHANTTDRDAKLDRSNNNYVTLSPEISQGSHKADPDAATPTKIMDASIHPDDGATLRDQETMPTEEVAEDRTSVFHFDHNITAISIAITGEKWDDKVINIIPTDPIQPSSDHIIPPSLLGLSALSTESSTTESSLSFNPGALTIAANPVIDLPDRKIVSALQEKSISDQEQFNNSDANSGYKSPDTDHSINMNNDEIIINGHHRDSRKSTDKCIDTASVVQATASDIVVATNEIADPHLATTLNDSASQDAQNCSKSCDSDPFKNDGSAIIIPSDTKKSSDGCSNGRKVSVVLSTELVATPASEVPHTSTHSFESGTTAMVILSDKSQSHYSDEQPTQLMTVIQSNATVRLSSENVSQRKQLQHLARIILPKTKATKISLIPEVDKLSMKKLCDMYKKTGDFWIFARGGSKRATNEQRWNRKIVFDDLVGGGDRINEYVQEERDVWFDAEETRDGTESESAAIQFEEDENDDVFYDAEEWFDTIC</sequence>
<evidence type="ECO:0000256" key="1">
    <source>
        <dbReference type="SAM" id="MobiDB-lite"/>
    </source>
</evidence>
<keyword evidence="3" id="KW-1185">Reference proteome</keyword>
<dbReference type="EMBL" id="HF936136">
    <property type="protein sequence ID" value="CCX15155.1"/>
    <property type="molecule type" value="Genomic_DNA"/>
</dbReference>
<dbReference type="Proteomes" id="UP000018144">
    <property type="component" value="Unassembled WGS sequence"/>
</dbReference>
<evidence type="ECO:0000313" key="3">
    <source>
        <dbReference type="Proteomes" id="UP000018144"/>
    </source>
</evidence>
<accession>U4LGG1</accession>
<feature type="compositionally biased region" description="Polar residues" evidence="1">
    <location>
        <begin position="1000"/>
        <end position="1017"/>
    </location>
</feature>
<feature type="region of interest" description="Disordered" evidence="1">
    <location>
        <begin position="1"/>
        <end position="21"/>
    </location>
</feature>
<evidence type="ECO:0000313" key="2">
    <source>
        <dbReference type="EMBL" id="CCX15155.1"/>
    </source>
</evidence>
<organism evidence="2 3">
    <name type="scientific">Pyronema omphalodes (strain CBS 100304)</name>
    <name type="common">Pyronema confluens</name>
    <dbReference type="NCBI Taxonomy" id="1076935"/>
    <lineage>
        <taxon>Eukaryota</taxon>
        <taxon>Fungi</taxon>
        <taxon>Dikarya</taxon>
        <taxon>Ascomycota</taxon>
        <taxon>Pezizomycotina</taxon>
        <taxon>Pezizomycetes</taxon>
        <taxon>Pezizales</taxon>
        <taxon>Pyronemataceae</taxon>
        <taxon>Pyronema</taxon>
    </lineage>
</organism>
<feature type="compositionally biased region" description="Acidic residues" evidence="1">
    <location>
        <begin position="1"/>
        <end position="19"/>
    </location>
</feature>
<protein>
    <submittedName>
        <fullName evidence="2">Uncharacterized protein</fullName>
    </submittedName>
</protein>
<name>U4LGG1_PYROM</name>
<feature type="region of interest" description="Disordered" evidence="1">
    <location>
        <begin position="1000"/>
        <end position="1020"/>
    </location>
</feature>
<reference evidence="2 3" key="1">
    <citation type="journal article" date="2013" name="PLoS Genet.">
        <title>The genome and development-dependent transcriptomes of Pyronema confluens: a window into fungal evolution.</title>
        <authorList>
            <person name="Traeger S."/>
            <person name="Altegoer F."/>
            <person name="Freitag M."/>
            <person name="Gabaldon T."/>
            <person name="Kempken F."/>
            <person name="Kumar A."/>
            <person name="Marcet-Houben M."/>
            <person name="Poggeler S."/>
            <person name="Stajich J.E."/>
            <person name="Nowrousian M."/>
        </authorList>
    </citation>
    <scope>NUCLEOTIDE SEQUENCE [LARGE SCALE GENOMIC DNA]</scope>
    <source>
        <strain evidence="3">CBS 100304</strain>
        <tissue evidence="2">Vegetative mycelium</tissue>
    </source>
</reference>
<gene>
    <name evidence="2" type="ORF">PCON_01430</name>
</gene>